<dbReference type="Proteomes" id="UP000004994">
    <property type="component" value="Chromosome 3"/>
</dbReference>
<evidence type="ECO:0000313" key="2">
    <source>
        <dbReference type="Proteomes" id="UP000004994"/>
    </source>
</evidence>
<accession>K4BH99</accession>
<dbReference type="Gramene" id="Solyc03g063540.1.1">
    <property type="protein sequence ID" value="Solyc03g063540.1.1"/>
    <property type="gene ID" value="Solyc03g063540.1"/>
</dbReference>
<proteinExistence type="predicted"/>
<reference evidence="1" key="1">
    <citation type="journal article" date="2012" name="Nature">
        <title>The tomato genome sequence provides insights into fleshy fruit evolution.</title>
        <authorList>
            <consortium name="Tomato Genome Consortium"/>
        </authorList>
    </citation>
    <scope>NUCLEOTIDE SEQUENCE [LARGE SCALE GENOMIC DNA]</scope>
    <source>
        <strain evidence="1">cv. Heinz 1706</strain>
    </source>
</reference>
<sequence>MFHLSEAIRSHSFSLSIPLLFQQFKMAMILLILLSESIPQQLRGRFVNLAHSGTTFSTALEKLKLGSHARTTNGLLAKICAPDNKTSSLSSLLLNLTTT</sequence>
<dbReference type="EnsemblPlants" id="Solyc03g063540.1.1">
    <property type="protein sequence ID" value="Solyc03g063540.1.1"/>
    <property type="gene ID" value="Solyc03g063540.1"/>
</dbReference>
<reference evidence="1" key="2">
    <citation type="submission" date="2015-06" db="UniProtKB">
        <authorList>
            <consortium name="EnsemblPlants"/>
        </authorList>
    </citation>
    <scope>IDENTIFICATION</scope>
    <source>
        <strain evidence="1">cv. Heinz 1706</strain>
    </source>
</reference>
<protein>
    <submittedName>
        <fullName evidence="1">Uncharacterized protein</fullName>
    </submittedName>
</protein>
<keyword evidence="2" id="KW-1185">Reference proteome</keyword>
<dbReference type="PaxDb" id="4081-Solyc03g063540.1.1"/>
<dbReference type="HOGENOM" id="CLU_2324748_0_0_1"/>
<dbReference type="AlphaFoldDB" id="K4BH99"/>
<name>K4BH99_SOLLC</name>
<organism evidence="1">
    <name type="scientific">Solanum lycopersicum</name>
    <name type="common">Tomato</name>
    <name type="synonym">Lycopersicon esculentum</name>
    <dbReference type="NCBI Taxonomy" id="4081"/>
    <lineage>
        <taxon>Eukaryota</taxon>
        <taxon>Viridiplantae</taxon>
        <taxon>Streptophyta</taxon>
        <taxon>Embryophyta</taxon>
        <taxon>Tracheophyta</taxon>
        <taxon>Spermatophyta</taxon>
        <taxon>Magnoliopsida</taxon>
        <taxon>eudicotyledons</taxon>
        <taxon>Gunneridae</taxon>
        <taxon>Pentapetalae</taxon>
        <taxon>asterids</taxon>
        <taxon>lamiids</taxon>
        <taxon>Solanales</taxon>
        <taxon>Solanaceae</taxon>
        <taxon>Solanoideae</taxon>
        <taxon>Solaneae</taxon>
        <taxon>Solanum</taxon>
        <taxon>Solanum subgen. Lycopersicon</taxon>
    </lineage>
</organism>
<evidence type="ECO:0000313" key="1">
    <source>
        <dbReference type="EnsemblPlants" id="Solyc03g063540.1.1"/>
    </source>
</evidence>
<dbReference type="InParanoid" id="K4BH99"/>